<dbReference type="PANTHER" id="PTHR12919">
    <property type="entry name" value="30S RIBOSOMAL PROTEIN S16"/>
    <property type="match status" value="1"/>
</dbReference>
<dbReference type="InterPro" id="IPR023803">
    <property type="entry name" value="Ribosomal_bS16_dom_sf"/>
</dbReference>
<evidence type="ECO:0000256" key="1">
    <source>
        <dbReference type="ARBA" id="ARBA00022980"/>
    </source>
</evidence>
<dbReference type="Gene3D" id="3.30.1320.10">
    <property type="match status" value="1"/>
</dbReference>
<dbReference type="PROSITE" id="PS00732">
    <property type="entry name" value="RIBOSOMAL_S16"/>
    <property type="match status" value="1"/>
</dbReference>
<organism evidence="5 6">
    <name type="scientific">Candidatus Buchananbacteria bacterium RBG_13_36_9</name>
    <dbReference type="NCBI Taxonomy" id="1797530"/>
    <lineage>
        <taxon>Bacteria</taxon>
        <taxon>Candidatus Buchananiibacteriota</taxon>
    </lineage>
</organism>
<dbReference type="GO" id="GO:0006412">
    <property type="term" value="P:translation"/>
    <property type="evidence" value="ECO:0007669"/>
    <property type="project" value="InterPro"/>
</dbReference>
<dbReference type="InterPro" id="IPR020592">
    <property type="entry name" value="Ribosomal_bS16_CS"/>
</dbReference>
<evidence type="ECO:0000256" key="4">
    <source>
        <dbReference type="SAM" id="MobiDB-lite"/>
    </source>
</evidence>
<dbReference type="GO" id="GO:0005737">
    <property type="term" value="C:cytoplasm"/>
    <property type="evidence" value="ECO:0007669"/>
    <property type="project" value="UniProtKB-ARBA"/>
</dbReference>
<feature type="non-terminal residue" evidence="5">
    <location>
        <position position="139"/>
    </location>
</feature>
<accession>A0A1G1XNF8</accession>
<evidence type="ECO:0000313" key="5">
    <source>
        <dbReference type="EMBL" id="OGY41481.1"/>
    </source>
</evidence>
<gene>
    <name evidence="5" type="ORF">A2Y82_01090</name>
</gene>
<comment type="caution">
    <text evidence="5">The sequence shown here is derived from an EMBL/GenBank/DDBJ whole genome shotgun (WGS) entry which is preliminary data.</text>
</comment>
<reference evidence="5 6" key="1">
    <citation type="journal article" date="2016" name="Nat. Commun.">
        <title>Thousands of microbial genomes shed light on interconnected biogeochemical processes in an aquifer system.</title>
        <authorList>
            <person name="Anantharaman K."/>
            <person name="Brown C.T."/>
            <person name="Hug L.A."/>
            <person name="Sharon I."/>
            <person name="Castelle C.J."/>
            <person name="Probst A.J."/>
            <person name="Thomas B.C."/>
            <person name="Singh A."/>
            <person name="Wilkins M.J."/>
            <person name="Karaoz U."/>
            <person name="Brodie E.L."/>
            <person name="Williams K.H."/>
            <person name="Hubbard S.S."/>
            <person name="Banfield J.F."/>
        </authorList>
    </citation>
    <scope>NUCLEOTIDE SEQUENCE [LARGE SCALE GENOMIC DNA]</scope>
</reference>
<dbReference type="EMBL" id="MHHZ01000018">
    <property type="protein sequence ID" value="OGY41481.1"/>
    <property type="molecule type" value="Genomic_DNA"/>
</dbReference>
<dbReference type="SUPFAM" id="SSF54565">
    <property type="entry name" value="Ribosomal protein S16"/>
    <property type="match status" value="1"/>
</dbReference>
<feature type="compositionally biased region" description="Basic and acidic residues" evidence="4">
    <location>
        <begin position="119"/>
        <end position="139"/>
    </location>
</feature>
<dbReference type="NCBIfam" id="TIGR00002">
    <property type="entry name" value="S16"/>
    <property type="match status" value="1"/>
</dbReference>
<feature type="compositionally biased region" description="Basic and acidic residues" evidence="4">
    <location>
        <begin position="95"/>
        <end position="110"/>
    </location>
</feature>
<dbReference type="HAMAP" id="MF_00385">
    <property type="entry name" value="Ribosomal_bS16"/>
    <property type="match status" value="1"/>
</dbReference>
<dbReference type="InterPro" id="IPR000307">
    <property type="entry name" value="Ribosomal_bS16"/>
</dbReference>
<proteinExistence type="inferred from homology"/>
<sequence length="139" mass="15980">MLAIRLSRKGKKKQPLYRVIVNEKTKDPWGDYLENLGSYNPKTKELNLNIDRIKYWLSKGAQPSNTLWNMFIDKGIVEGKKRAVTKISKGRMAKITEKQKKAEPEVKEQAPKAAEVTPEPEKKEVIEKVEEKKESPAET</sequence>
<protein>
    <recommendedName>
        <fullName evidence="3">30S ribosomal protein S16</fullName>
    </recommendedName>
</protein>
<dbReference type="AlphaFoldDB" id="A0A1G1XNF8"/>
<keyword evidence="2" id="KW-0687">Ribonucleoprotein</keyword>
<feature type="region of interest" description="Disordered" evidence="4">
    <location>
        <begin position="95"/>
        <end position="139"/>
    </location>
</feature>
<name>A0A1G1XNF8_9BACT</name>
<dbReference type="GO" id="GO:0015935">
    <property type="term" value="C:small ribosomal subunit"/>
    <property type="evidence" value="ECO:0007669"/>
    <property type="project" value="TreeGrafter"/>
</dbReference>
<dbReference type="Pfam" id="PF00886">
    <property type="entry name" value="Ribosomal_S16"/>
    <property type="match status" value="1"/>
</dbReference>
<evidence type="ECO:0000256" key="3">
    <source>
        <dbReference type="ARBA" id="ARBA00035310"/>
    </source>
</evidence>
<dbReference type="GO" id="GO:0003735">
    <property type="term" value="F:structural constituent of ribosome"/>
    <property type="evidence" value="ECO:0007669"/>
    <property type="project" value="InterPro"/>
</dbReference>
<dbReference type="PANTHER" id="PTHR12919:SF20">
    <property type="entry name" value="SMALL RIBOSOMAL SUBUNIT PROTEIN BS16M"/>
    <property type="match status" value="1"/>
</dbReference>
<keyword evidence="1 5" id="KW-0689">Ribosomal protein</keyword>
<evidence type="ECO:0000313" key="6">
    <source>
        <dbReference type="Proteomes" id="UP000176498"/>
    </source>
</evidence>
<dbReference type="Proteomes" id="UP000176498">
    <property type="component" value="Unassembled WGS sequence"/>
</dbReference>
<evidence type="ECO:0000256" key="2">
    <source>
        <dbReference type="ARBA" id="ARBA00023274"/>
    </source>
</evidence>